<organism evidence="2 3">
    <name type="scientific">Linnemannia elongata AG-77</name>
    <dbReference type="NCBI Taxonomy" id="1314771"/>
    <lineage>
        <taxon>Eukaryota</taxon>
        <taxon>Fungi</taxon>
        <taxon>Fungi incertae sedis</taxon>
        <taxon>Mucoromycota</taxon>
        <taxon>Mortierellomycotina</taxon>
        <taxon>Mortierellomycetes</taxon>
        <taxon>Mortierellales</taxon>
        <taxon>Mortierellaceae</taxon>
        <taxon>Linnemannia</taxon>
    </lineage>
</organism>
<evidence type="ECO:0000256" key="1">
    <source>
        <dbReference type="SAM" id="MobiDB-lite"/>
    </source>
</evidence>
<dbReference type="EMBL" id="KV442079">
    <property type="protein sequence ID" value="OAQ25436.1"/>
    <property type="molecule type" value="Genomic_DNA"/>
</dbReference>
<dbReference type="OrthoDB" id="2407931at2759"/>
<feature type="region of interest" description="Disordered" evidence="1">
    <location>
        <begin position="1"/>
        <end position="39"/>
    </location>
</feature>
<gene>
    <name evidence="2" type="ORF">K457DRAFT_1616243</name>
</gene>
<feature type="compositionally biased region" description="Low complexity" evidence="1">
    <location>
        <begin position="20"/>
        <end position="32"/>
    </location>
</feature>
<proteinExistence type="predicted"/>
<accession>A0A197JLR6</accession>
<dbReference type="STRING" id="1314771.A0A197JLR6"/>
<evidence type="ECO:0000313" key="3">
    <source>
        <dbReference type="Proteomes" id="UP000078512"/>
    </source>
</evidence>
<feature type="compositionally biased region" description="Polar residues" evidence="1">
    <location>
        <begin position="1"/>
        <end position="12"/>
    </location>
</feature>
<keyword evidence="3" id="KW-1185">Reference proteome</keyword>
<feature type="region of interest" description="Disordered" evidence="1">
    <location>
        <begin position="173"/>
        <end position="194"/>
    </location>
</feature>
<dbReference type="Proteomes" id="UP000078512">
    <property type="component" value="Unassembled WGS sequence"/>
</dbReference>
<evidence type="ECO:0008006" key="4">
    <source>
        <dbReference type="Google" id="ProtNLM"/>
    </source>
</evidence>
<reference evidence="2 3" key="1">
    <citation type="submission" date="2016-05" db="EMBL/GenBank/DDBJ databases">
        <title>Genome sequencing reveals origins of a unique bacterial endosymbiosis in the earliest lineages of terrestrial Fungi.</title>
        <authorList>
            <consortium name="DOE Joint Genome Institute"/>
            <person name="Uehling J."/>
            <person name="Gryganskyi A."/>
            <person name="Hameed K."/>
            <person name="Tschaplinski T."/>
            <person name="Misztal P."/>
            <person name="Wu S."/>
            <person name="Desiro A."/>
            <person name="Vande Pol N."/>
            <person name="Du Z.-Y."/>
            <person name="Zienkiewicz A."/>
            <person name="Zienkiewicz K."/>
            <person name="Morin E."/>
            <person name="Tisserant E."/>
            <person name="Splivallo R."/>
            <person name="Hainaut M."/>
            <person name="Henrissat B."/>
            <person name="Ohm R."/>
            <person name="Kuo A."/>
            <person name="Yan J."/>
            <person name="Lipzen A."/>
            <person name="Nolan M."/>
            <person name="Labutti K."/>
            <person name="Barry K."/>
            <person name="Goldstein A."/>
            <person name="Labbe J."/>
            <person name="Schadt C."/>
            <person name="Tuskan G."/>
            <person name="Grigoriev I."/>
            <person name="Martin F."/>
            <person name="Vilgalys R."/>
            <person name="Bonito G."/>
        </authorList>
    </citation>
    <scope>NUCLEOTIDE SEQUENCE [LARGE SCALE GENOMIC DNA]</scope>
    <source>
        <strain evidence="2 3">AG-77</strain>
    </source>
</reference>
<dbReference type="AlphaFoldDB" id="A0A197JLR6"/>
<protein>
    <recommendedName>
        <fullName evidence="4">Retrotransposon gag domain-containing protein</fullName>
    </recommendedName>
</protein>
<feature type="compositionally biased region" description="Polar residues" evidence="1">
    <location>
        <begin position="184"/>
        <end position="194"/>
    </location>
</feature>
<evidence type="ECO:0000313" key="2">
    <source>
        <dbReference type="EMBL" id="OAQ25436.1"/>
    </source>
</evidence>
<sequence>MVAKVHQSTDQTPDPLAQTPDPSSSPETSPSTPSIPSPCLPPIDSSFITELLSELTIMTNDTLATIIELDTTSKPAKYDGTRDGFKCLAWLKEVQRYFTMKNVPDDKRTIHAVNLLNQTSLLWWESLNIDDSCDYSTFKTLFKKAYMPDGFLEHVRGLLLNAKLTTNLSQKTPQAASFWKPPSESFSSRAAPTT</sequence>
<name>A0A197JLR6_9FUNG</name>